<sequence>MTLLFMDSFDHYDTGDITKKWNSVLGCAIGGGYGRNGTAGIFLWGAGNTYITKTLLSSYTTLITGFAIQFTTALTNAVFLQLRDAGTVQVDLRLNADGTMSIRRNGTVLGTSTESVLLDRWYFVEFKVLINNGAGTIDLRVNEISWISEVAQDTQVTANNTANEIVLFHPNVGTQFYIDDLHVMDDSGAVNNDFIGDYRVEALLPNGAGNAA</sequence>
<organism evidence="1">
    <name type="scientific">marine sediment metagenome</name>
    <dbReference type="NCBI Taxonomy" id="412755"/>
    <lineage>
        <taxon>unclassified sequences</taxon>
        <taxon>metagenomes</taxon>
        <taxon>ecological metagenomes</taxon>
    </lineage>
</organism>
<name>A0A0F9KAN2_9ZZZZ</name>
<proteinExistence type="predicted"/>
<comment type="caution">
    <text evidence="1">The sequence shown here is derived from an EMBL/GenBank/DDBJ whole genome shotgun (WGS) entry which is preliminary data.</text>
</comment>
<protein>
    <submittedName>
        <fullName evidence="1">Uncharacterized protein</fullName>
    </submittedName>
</protein>
<dbReference type="EMBL" id="LAZR01009584">
    <property type="protein sequence ID" value="KKM71741.1"/>
    <property type="molecule type" value="Genomic_DNA"/>
</dbReference>
<reference evidence="1" key="1">
    <citation type="journal article" date="2015" name="Nature">
        <title>Complex archaea that bridge the gap between prokaryotes and eukaryotes.</title>
        <authorList>
            <person name="Spang A."/>
            <person name="Saw J.H."/>
            <person name="Jorgensen S.L."/>
            <person name="Zaremba-Niedzwiedzka K."/>
            <person name="Martijn J."/>
            <person name="Lind A.E."/>
            <person name="van Eijk R."/>
            <person name="Schleper C."/>
            <person name="Guy L."/>
            <person name="Ettema T.J."/>
        </authorList>
    </citation>
    <scope>NUCLEOTIDE SEQUENCE</scope>
</reference>
<accession>A0A0F9KAN2</accession>
<feature type="non-terminal residue" evidence="1">
    <location>
        <position position="212"/>
    </location>
</feature>
<gene>
    <name evidence="1" type="ORF">LCGC14_1427530</name>
</gene>
<dbReference type="AlphaFoldDB" id="A0A0F9KAN2"/>
<evidence type="ECO:0000313" key="1">
    <source>
        <dbReference type="EMBL" id="KKM71741.1"/>
    </source>
</evidence>